<sequence>MDFDDLIISPDGTHHLYEGRPIYEHHFQSVGPFRFPGLAAVWDDTGAYHINFLGEPAYNERYAWTGNFSEGVAPVRNADGRYLFIDEEGKPIAFETYLYATGFSEGSAVVYHETFGATHITTAGELLYGDWYYDARPFAGGKAYVRDDAGWLFISPDGSALERTKEPDTPFPLRGTVRYVPPENPIPKVLQSTEWDAAAVLMRHGEREPFIKGQPGSTKVLTTRGRRQSRAFGAALSKVPLRTYASPMVRCVQTGDEILAGAGMDGETEKSLMLGTPSAYVADDDIVREFYVVNPVKIMSLRYVAGEMLPGHYPVKEGTERMFSFVESTLKDGEISVCVTHDAWIVPFVSVLTGYDFTDDWPGFLDGCVLMQRKNQYFLWWRGEEHLLDPSSLLRE</sequence>
<dbReference type="SUPFAM" id="SSF53254">
    <property type="entry name" value="Phosphoglycerate mutase-like"/>
    <property type="match status" value="1"/>
</dbReference>
<dbReference type="Gene3D" id="3.40.50.1240">
    <property type="entry name" value="Phosphoglycerate mutase-like"/>
    <property type="match status" value="1"/>
</dbReference>
<proteinExistence type="predicted"/>
<dbReference type="Pfam" id="PF00300">
    <property type="entry name" value="His_Phos_1"/>
    <property type="match status" value="1"/>
</dbReference>
<organism evidence="1 2">
    <name type="scientific">Methanocorpusculum petauri</name>
    <dbReference type="NCBI Taxonomy" id="3002863"/>
    <lineage>
        <taxon>Archaea</taxon>
        <taxon>Methanobacteriati</taxon>
        <taxon>Methanobacteriota</taxon>
        <taxon>Stenosarchaea group</taxon>
        <taxon>Methanomicrobia</taxon>
        <taxon>Methanomicrobiales</taxon>
        <taxon>Methanocorpusculaceae</taxon>
        <taxon>Methanocorpusculum</taxon>
    </lineage>
</organism>
<comment type="caution">
    <text evidence="1">The sequence shown here is derived from an EMBL/GenBank/DDBJ whole genome shotgun (WGS) entry which is preliminary data.</text>
</comment>
<dbReference type="EMBL" id="JAPTGB010000002">
    <property type="protein sequence ID" value="MCZ0859870.1"/>
    <property type="molecule type" value="Genomic_DNA"/>
</dbReference>
<dbReference type="InterPro" id="IPR013078">
    <property type="entry name" value="His_Pase_superF_clade-1"/>
</dbReference>
<dbReference type="PANTHER" id="PTHR37841">
    <property type="entry name" value="GLR2918 PROTEIN"/>
    <property type="match status" value="1"/>
</dbReference>
<reference evidence="1" key="1">
    <citation type="submission" date="2022-12" db="EMBL/GenBank/DDBJ databases">
        <title>Isolation and characterisation of novel Methanocorpusculum spp. from native Australian herbivores indicates the genus is ancestrally host-associated.</title>
        <authorList>
            <person name="Volmer J.G."/>
            <person name="Soo R.M."/>
            <person name="Evans P.N."/>
            <person name="Hoedt E.C."/>
            <person name="Astorga Alsina A.L."/>
            <person name="Woodcroft B.J."/>
            <person name="Tyson G.W."/>
            <person name="Hugenholtz P."/>
            <person name="Morrison M."/>
        </authorList>
    </citation>
    <scope>NUCLEOTIDE SEQUENCE</scope>
    <source>
        <strain evidence="1">MG</strain>
    </source>
</reference>
<keyword evidence="2" id="KW-1185">Reference proteome</keyword>
<dbReference type="InterPro" id="IPR029033">
    <property type="entry name" value="His_PPase_superfam"/>
</dbReference>
<gene>
    <name evidence="1" type="ORF">O0S10_01345</name>
</gene>
<dbReference type="PANTHER" id="PTHR37841:SF1">
    <property type="entry name" value="DUF3298 DOMAIN-CONTAINING PROTEIN"/>
    <property type="match status" value="1"/>
</dbReference>
<protein>
    <submittedName>
        <fullName evidence="1">Histidine phosphatase family protein</fullName>
    </submittedName>
</protein>
<name>A0ABT4IDP7_9EURY</name>
<evidence type="ECO:0000313" key="1">
    <source>
        <dbReference type="EMBL" id="MCZ0859870.1"/>
    </source>
</evidence>
<dbReference type="Proteomes" id="UP001141422">
    <property type="component" value="Unassembled WGS sequence"/>
</dbReference>
<dbReference type="CDD" id="cd07040">
    <property type="entry name" value="HP"/>
    <property type="match status" value="1"/>
</dbReference>
<accession>A0ABT4IDP7</accession>
<evidence type="ECO:0000313" key="2">
    <source>
        <dbReference type="Proteomes" id="UP001141422"/>
    </source>
</evidence>
<dbReference type="SMART" id="SM00855">
    <property type="entry name" value="PGAM"/>
    <property type="match status" value="1"/>
</dbReference>
<dbReference type="RefSeq" id="WP_268924088.1">
    <property type="nucleotide sequence ID" value="NZ_JAPTGB010000002.1"/>
</dbReference>